<proteinExistence type="predicted"/>
<gene>
    <name evidence="1" type="ORF">COX44_02305</name>
</gene>
<protein>
    <submittedName>
        <fullName evidence="1">Uncharacterized protein</fullName>
    </submittedName>
</protein>
<sequence length="225" mass="23258">MKKILNLTLIISLIAFLSFLCFEPQLSKAVADEITVTQDVSAEISISSPSNVTMSASIPGMTGGLATGSATWTVVTNNNTGFILKLASSTNPALAGATQGDSFADYTETVADTPDYDWTVAESDAEFGYTVEPATAADTVQAFLNAAGPAAPCNTVGGIETADKCWLDFAAAGLNVINRSSETTVSGEAEVIKFKAELNGPATDADGFLIEDSYTATITATATIN</sequence>
<organism evidence="1 2">
    <name type="scientific">Candidatus Portnoybacteria bacterium CG23_combo_of_CG06-09_8_20_14_all_37_13</name>
    <dbReference type="NCBI Taxonomy" id="1974819"/>
    <lineage>
        <taxon>Bacteria</taxon>
        <taxon>Candidatus Portnoyibacteriota</taxon>
    </lineage>
</organism>
<name>A0A2G9YCQ1_9BACT</name>
<dbReference type="Proteomes" id="UP000231480">
    <property type="component" value="Unassembled WGS sequence"/>
</dbReference>
<evidence type="ECO:0000313" key="2">
    <source>
        <dbReference type="Proteomes" id="UP000231480"/>
    </source>
</evidence>
<accession>A0A2G9YCQ1</accession>
<dbReference type="AlphaFoldDB" id="A0A2G9YCQ1"/>
<comment type="caution">
    <text evidence="1">The sequence shown here is derived from an EMBL/GenBank/DDBJ whole genome shotgun (WGS) entry which is preliminary data.</text>
</comment>
<reference evidence="1 2" key="1">
    <citation type="submission" date="2017-09" db="EMBL/GenBank/DDBJ databases">
        <title>Depth-based differentiation of microbial function through sediment-hosted aquifers and enrichment of novel symbionts in the deep terrestrial subsurface.</title>
        <authorList>
            <person name="Probst A.J."/>
            <person name="Ladd B."/>
            <person name="Jarett J.K."/>
            <person name="Geller-Mcgrath D.E."/>
            <person name="Sieber C.M."/>
            <person name="Emerson J.B."/>
            <person name="Anantharaman K."/>
            <person name="Thomas B.C."/>
            <person name="Malmstrom R."/>
            <person name="Stieglmeier M."/>
            <person name="Klingl A."/>
            <person name="Woyke T."/>
            <person name="Ryan C.M."/>
            <person name="Banfield J.F."/>
        </authorList>
    </citation>
    <scope>NUCLEOTIDE SEQUENCE [LARGE SCALE GENOMIC DNA]</scope>
    <source>
        <strain evidence="1">CG23_combo_of_CG06-09_8_20_14_all_37_13</strain>
    </source>
</reference>
<evidence type="ECO:0000313" key="1">
    <source>
        <dbReference type="EMBL" id="PIP17008.1"/>
    </source>
</evidence>
<dbReference type="EMBL" id="PCRH01000050">
    <property type="protein sequence ID" value="PIP17008.1"/>
    <property type="molecule type" value="Genomic_DNA"/>
</dbReference>